<evidence type="ECO:0000256" key="7">
    <source>
        <dbReference type="ARBA" id="ARBA00023136"/>
    </source>
</evidence>
<dbReference type="SUPFAM" id="SSF81660">
    <property type="entry name" value="Metal cation-transporting ATPase, ATP-binding domain N"/>
    <property type="match status" value="1"/>
</dbReference>
<dbReference type="GO" id="GO:0005388">
    <property type="term" value="F:P-type calcium transporter activity"/>
    <property type="evidence" value="ECO:0007669"/>
    <property type="project" value="TreeGrafter"/>
</dbReference>
<keyword evidence="3" id="KW-0479">Metal-binding</keyword>
<dbReference type="GO" id="GO:0005886">
    <property type="term" value="C:plasma membrane"/>
    <property type="evidence" value="ECO:0007669"/>
    <property type="project" value="TreeGrafter"/>
</dbReference>
<feature type="domain" description="P-type ATPase A" evidence="9">
    <location>
        <begin position="1337"/>
        <end position="1427"/>
    </location>
</feature>
<evidence type="ECO:0000259" key="10">
    <source>
        <dbReference type="Pfam" id="PF00689"/>
    </source>
</evidence>
<keyword evidence="12" id="KW-1185">Reference proteome</keyword>
<organism evidence="11 12">
    <name type="scientific">Populus alba x Populus x berolinensis</name>
    <dbReference type="NCBI Taxonomy" id="444605"/>
    <lineage>
        <taxon>Eukaryota</taxon>
        <taxon>Viridiplantae</taxon>
        <taxon>Streptophyta</taxon>
        <taxon>Embryophyta</taxon>
        <taxon>Tracheophyta</taxon>
        <taxon>Spermatophyta</taxon>
        <taxon>Magnoliopsida</taxon>
        <taxon>eudicotyledons</taxon>
        <taxon>Gunneridae</taxon>
        <taxon>Pentapetalae</taxon>
        <taxon>rosids</taxon>
        <taxon>fabids</taxon>
        <taxon>Malpighiales</taxon>
        <taxon>Salicaceae</taxon>
        <taxon>Saliceae</taxon>
        <taxon>Populus</taxon>
    </lineage>
</organism>
<sequence length="1984" mass="218408">MTSSSETSREMDPESLEIGLLRPAIPAPRNVLRSAILVLRAGHVFFSKAYNDKKETLDSSRVLLSSPSHRNLEVAEIEEISPPPQVCIDIPSNDEVGNATSDIKQQHENIANIVKGRDLASLHAYGGVEGIAAAFQTDLKNGITGEIGDPSRPRANAVYETPVPAARNFSKLVMKSSNRHTIFLLIISAALSLGFGIKEEGPRTGWYEGVLIILAIIILVIVPAVRDFLGENSENLLGEQIRQRRKREMEVDVVREGEKLKVPALDLVIGDLVSLERGCPIPGDGLFVSGEDLKLDDSFSSKVNEQNPFLFYGSKVIEGQGKMMVTSMGLNTTLGEMISKASKSRRLPAQLDKVSKHTEIAGLVTSILILVVLFLRFKAGKKNEDSGLPEFKGEQKPKEVTELIKRIVWKPSGKISNLTTCLTTFLVEVVEGVPFFIRLAIYYWNKKIPSTKAVVQEQLTGVTMGSVTTICFDKTSWLTMNPQEFEVDECWIDETVIGENSAIPEQVKDAFCIGISTSSGNDQESLVSWCERKFGINMESLKQNYTIIGKELSSGDKGNGVLVREKEGNETKKFLYFKGLGPEILTLCSRHYSSEGKLVDMDTEKRSAFENIINDMHSKHLKTIALAYKTTDDETPDQDDCWIWIGLLGLKDKYWEETIEAVEACRNAGVNIVLVSEDSESVIEDIAKKYGMHSGPGISEHGGETFRNFSDEQRKDVVNKICVMGNPLPSDKLLLVRCLKQQGHTVAFVGVRTDDAPSLKEADLGIVTGTGSSELVKGSSELIILDGNLGFLVWILKGGRCIYGNIQKYIQVEVTTTISGLVISTVTTIFFGDAPMTAIQMIWVNLVVAVLGGLALLTEPPSQKLMQRPPIRPSEPLITKAMWRNIIIQASYQVSILLAFQFKGQAILNINEEVSKAMIFSSFLLCQLSNQFNASEQKLKNLVKGVQQNLWFWVASVLTVVLQVVFIEISHDIFGFARLNGPQWSICFLIGALSFMCDRLGCKHYLGRHQGRIKLKVMTSSSETSQEMDLESQETGRGIPAPRKFFRRVAWVLLAVRALSSKAHSDKKENRDSPRVPLLSPSHLNLEEAEIERISPEDEVSIDVPCNDEAGDAAIVEKISKGPAIPALGNVLRSAILVLRAGHIFFSKAHSDKKENHDSPRVAEIEKLSPEDEVSIEVPCNDEAGNAASDIKQQHENIANILKERNLKSLHEFGGVKRVAEVLETDLENGITGDIEDLRQRSANAVYKTPVHAARNFLELLMKSGNTYTIFLLIVSAALSLGFGIKEEGLRTGWYEGVIIILAIIILVIERAVRDFLGENPENLLEEQRQRRKGEMEVDVIRAGKQLKVPALDLVIGDIVSLERGCPIPGDGLFVSGKDLKLDDSFQSDVNEQNPFLFYGSKVIEGQGNMLVTSMGLNTKLGEMISKASKSRRLPAQLDKVSNHTEIAGLATSILILVVLFLRFKLGKEKEDSGLPEFKGEHKTKEVMELIKRIVWKPSGKISALTPCLATFLVGVVGGVPFVTSLAIYYWNKKILSTKAIVQEQLTVVTMGSVTAICIDKTAWLTMNPQEVDERWIDDTVTREDSAIPEVKDKCSKETIDAVKACINAGVKIMLVSEDGESVIEDIAQKYGMLSGSGILGGETFRSFSDEQRKDVVNKICVMGKSLPSDKLLLVRCLKQQGHIVAFVGVRTGDAPSLKEADVGIVTGTGSSELVNGSSELIILDGNFGFLASILNGGRCINGNIHKYIQVEVTITISGLLISIVTTIIFGKAPLEAIQMIWVNLVVAVLGGLALLTEPPSQKLMEKPPVRPSEPFITKAMWRNIIIQASYQVSILLAFQFKGQAILNINEDVSKAMIFSSFLLCQLSNQFNASEQKLKNLVKGVQQNLWFWVASVLTVVLQVVFIEISHDIFGFARLNGPQWGICFLIGALSCVTDWAVNITWAVMKVKLRRSSSIAGSEHPQSTSIIELPLIAQNSSPTASY</sequence>
<dbReference type="PANTHER" id="PTHR24093:SF470">
    <property type="entry name" value="CALCIUM-TRANSPORTING ATPASE 12, PLASMA MEMBRANE-TYPE-LIKE"/>
    <property type="match status" value="1"/>
</dbReference>
<dbReference type="PRINTS" id="PR00119">
    <property type="entry name" value="CATATPASE"/>
</dbReference>
<dbReference type="Pfam" id="PF00122">
    <property type="entry name" value="E1-E2_ATPase"/>
    <property type="match status" value="2"/>
</dbReference>
<dbReference type="InterPro" id="IPR059000">
    <property type="entry name" value="ATPase_P-type_domA"/>
</dbReference>
<name>A0AAD6LKS6_9ROSI</name>
<dbReference type="EMBL" id="JAQIZT010000016">
    <property type="protein sequence ID" value="KAJ6967607.1"/>
    <property type="molecule type" value="Genomic_DNA"/>
</dbReference>
<dbReference type="InterPro" id="IPR023214">
    <property type="entry name" value="HAD_sf"/>
</dbReference>
<keyword evidence="2 8" id="KW-0812">Transmembrane</keyword>
<keyword evidence="7 8" id="KW-0472">Membrane</keyword>
<feature type="transmembrane region" description="Helical" evidence="8">
    <location>
        <begin position="1265"/>
        <end position="1286"/>
    </location>
</feature>
<dbReference type="InterPro" id="IPR023298">
    <property type="entry name" value="ATPase_P-typ_TM_dom_sf"/>
</dbReference>
<feature type="transmembrane region" description="Helical" evidence="8">
    <location>
        <begin position="814"/>
        <end position="832"/>
    </location>
</feature>
<feature type="transmembrane region" description="Helical" evidence="8">
    <location>
        <begin position="209"/>
        <end position="229"/>
    </location>
</feature>
<feature type="transmembrane region" description="Helical" evidence="8">
    <location>
        <begin position="1777"/>
        <end position="1797"/>
    </location>
</feature>
<dbReference type="Gene3D" id="3.40.1110.10">
    <property type="entry name" value="Calcium-transporting ATPase, cytoplasmic domain N"/>
    <property type="match status" value="2"/>
</dbReference>
<comment type="caution">
    <text evidence="11">The sequence shown here is derived from an EMBL/GenBank/DDBJ whole genome shotgun (WGS) entry which is preliminary data.</text>
</comment>
<gene>
    <name evidence="11" type="ORF">NC653_035739</name>
</gene>
<dbReference type="GO" id="GO:0046872">
    <property type="term" value="F:metal ion binding"/>
    <property type="evidence" value="ECO:0007669"/>
    <property type="project" value="UniProtKB-KW"/>
</dbReference>
<evidence type="ECO:0000256" key="8">
    <source>
        <dbReference type="SAM" id="Phobius"/>
    </source>
</evidence>
<keyword evidence="5" id="KW-0460">Magnesium</keyword>
<comment type="subcellular location">
    <subcellularLocation>
        <location evidence="1">Membrane</location>
    </subcellularLocation>
</comment>
<reference evidence="11 12" key="1">
    <citation type="journal article" date="2023" name="Mol. Ecol. Resour.">
        <title>Chromosome-level genome assembly of a triploid poplar Populus alba 'Berolinensis'.</title>
        <authorList>
            <person name="Chen S."/>
            <person name="Yu Y."/>
            <person name="Wang X."/>
            <person name="Wang S."/>
            <person name="Zhang T."/>
            <person name="Zhou Y."/>
            <person name="He R."/>
            <person name="Meng N."/>
            <person name="Wang Y."/>
            <person name="Liu W."/>
            <person name="Liu Z."/>
            <person name="Liu J."/>
            <person name="Guo Q."/>
            <person name="Huang H."/>
            <person name="Sederoff R.R."/>
            <person name="Wang G."/>
            <person name="Qu G."/>
            <person name="Chen S."/>
        </authorList>
    </citation>
    <scope>NUCLEOTIDE SEQUENCE [LARGE SCALE GENOMIC DNA]</scope>
    <source>
        <strain evidence="11">SC-2020</strain>
    </source>
</reference>
<dbReference type="InterPro" id="IPR023299">
    <property type="entry name" value="ATPase_P-typ_cyto_dom_N"/>
</dbReference>
<evidence type="ECO:0000259" key="9">
    <source>
        <dbReference type="Pfam" id="PF00122"/>
    </source>
</evidence>
<feature type="domain" description="P-type ATPase A" evidence="9">
    <location>
        <begin position="250"/>
        <end position="340"/>
    </location>
</feature>
<evidence type="ECO:0000256" key="5">
    <source>
        <dbReference type="ARBA" id="ARBA00022842"/>
    </source>
</evidence>
<accession>A0AAD6LKS6</accession>
<dbReference type="Proteomes" id="UP001164929">
    <property type="component" value="Chromosome 16"/>
</dbReference>
<dbReference type="SUPFAM" id="SSF81653">
    <property type="entry name" value="Calcium ATPase, transduction domain A"/>
    <property type="match status" value="2"/>
</dbReference>
<dbReference type="GO" id="GO:0000166">
    <property type="term" value="F:nucleotide binding"/>
    <property type="evidence" value="ECO:0007669"/>
    <property type="project" value="InterPro"/>
</dbReference>
<evidence type="ECO:0000256" key="6">
    <source>
        <dbReference type="ARBA" id="ARBA00022989"/>
    </source>
</evidence>
<proteinExistence type="predicted"/>
<evidence type="ECO:0000256" key="1">
    <source>
        <dbReference type="ARBA" id="ARBA00004370"/>
    </source>
</evidence>
<dbReference type="SUPFAM" id="SSF81665">
    <property type="entry name" value="Calcium ATPase, transmembrane domain M"/>
    <property type="match status" value="2"/>
</dbReference>
<feature type="domain" description="Cation-transporting P-type ATPase C-terminal" evidence="10">
    <location>
        <begin position="834"/>
        <end position="999"/>
    </location>
</feature>
<dbReference type="InterPro" id="IPR036412">
    <property type="entry name" value="HAD-like_sf"/>
</dbReference>
<dbReference type="Pfam" id="PF00689">
    <property type="entry name" value="Cation_ATPase_C"/>
    <property type="match status" value="2"/>
</dbReference>
<keyword evidence="4" id="KW-0106">Calcium</keyword>
<evidence type="ECO:0000313" key="11">
    <source>
        <dbReference type="EMBL" id="KAJ6967607.1"/>
    </source>
</evidence>
<dbReference type="InterPro" id="IPR008250">
    <property type="entry name" value="ATPase_P-typ_transduc_dom_A_sf"/>
</dbReference>
<feature type="transmembrane region" description="Helical" evidence="8">
    <location>
        <begin position="1753"/>
        <end position="1771"/>
    </location>
</feature>
<dbReference type="PANTHER" id="PTHR24093">
    <property type="entry name" value="CATION TRANSPORTING ATPASE"/>
    <property type="match status" value="1"/>
</dbReference>
<feature type="transmembrane region" description="Helical" evidence="8">
    <location>
        <begin position="950"/>
        <end position="971"/>
    </location>
</feature>
<evidence type="ECO:0008006" key="13">
    <source>
        <dbReference type="Google" id="ProtNLM"/>
    </source>
</evidence>
<evidence type="ECO:0000256" key="3">
    <source>
        <dbReference type="ARBA" id="ARBA00022723"/>
    </source>
</evidence>
<dbReference type="SUPFAM" id="SSF56784">
    <property type="entry name" value="HAD-like"/>
    <property type="match status" value="2"/>
</dbReference>
<feature type="domain" description="Cation-transporting P-type ATPase C-terminal" evidence="10">
    <location>
        <begin position="1773"/>
        <end position="1940"/>
    </location>
</feature>
<dbReference type="Pfam" id="PF13246">
    <property type="entry name" value="Cation_ATPase"/>
    <property type="match status" value="1"/>
</dbReference>
<feature type="transmembrane region" description="Helical" evidence="8">
    <location>
        <begin position="181"/>
        <end position="197"/>
    </location>
</feature>
<feature type="transmembrane region" description="Helical" evidence="8">
    <location>
        <begin position="1889"/>
        <end position="1910"/>
    </location>
</feature>
<evidence type="ECO:0000256" key="2">
    <source>
        <dbReference type="ARBA" id="ARBA00022692"/>
    </source>
</evidence>
<dbReference type="Gene3D" id="1.20.1110.10">
    <property type="entry name" value="Calcium-transporting ATPase, transmembrane domain"/>
    <property type="match status" value="4"/>
</dbReference>
<dbReference type="InterPro" id="IPR006068">
    <property type="entry name" value="ATPase_P-typ_cation-transptr_C"/>
</dbReference>
<feature type="transmembrane region" description="Helical" evidence="8">
    <location>
        <begin position="1922"/>
        <end position="1946"/>
    </location>
</feature>
<evidence type="ECO:0000313" key="12">
    <source>
        <dbReference type="Proteomes" id="UP001164929"/>
    </source>
</evidence>
<feature type="transmembrane region" description="Helical" evidence="8">
    <location>
        <begin position="1292"/>
        <end position="1309"/>
    </location>
</feature>
<dbReference type="Gene3D" id="3.40.50.1000">
    <property type="entry name" value="HAD superfamily/HAD-like"/>
    <property type="match status" value="3"/>
</dbReference>
<protein>
    <recommendedName>
        <fullName evidence="13">P-type Ca(2+) transporter</fullName>
    </recommendedName>
</protein>
<dbReference type="Gene3D" id="2.70.150.10">
    <property type="entry name" value="Calcium-transporting ATPase, cytoplasmic transduction domain A"/>
    <property type="match status" value="1"/>
</dbReference>
<feature type="transmembrane region" description="Helical" evidence="8">
    <location>
        <begin position="360"/>
        <end position="377"/>
    </location>
</feature>
<feature type="transmembrane region" description="Helical" evidence="8">
    <location>
        <begin position="1509"/>
        <end position="1531"/>
    </location>
</feature>
<feature type="transmembrane region" description="Helical" evidence="8">
    <location>
        <begin position="838"/>
        <end position="858"/>
    </location>
</feature>
<evidence type="ECO:0000256" key="4">
    <source>
        <dbReference type="ARBA" id="ARBA00022837"/>
    </source>
</evidence>
<keyword evidence="6 8" id="KW-1133">Transmembrane helix</keyword>